<dbReference type="SUPFAM" id="SSF54373">
    <property type="entry name" value="FAD-linked reductases, C-terminal domain"/>
    <property type="match status" value="1"/>
</dbReference>
<protein>
    <submittedName>
        <fullName evidence="3">Glycine oxidase</fullName>
    </submittedName>
</protein>
<dbReference type="OrthoDB" id="9794226at2"/>
<evidence type="ECO:0000313" key="3">
    <source>
        <dbReference type="EMBL" id="BAS26139.1"/>
    </source>
</evidence>
<feature type="domain" description="FAD dependent oxidoreductase" evidence="2">
    <location>
        <begin position="11"/>
        <end position="359"/>
    </location>
</feature>
<keyword evidence="4" id="KW-1185">Reference proteome</keyword>
<dbReference type="STRING" id="1555112.LIP_0282"/>
<dbReference type="GO" id="GO:0005737">
    <property type="term" value="C:cytoplasm"/>
    <property type="evidence" value="ECO:0007669"/>
    <property type="project" value="TreeGrafter"/>
</dbReference>
<dbReference type="AlphaFoldDB" id="A0A0K2SH38"/>
<reference evidence="4" key="2">
    <citation type="journal article" date="2016" name="Int. J. Syst. Evol. Microbiol.">
        <title>Complete genome sequence and cell structure of Limnochorda pilosa, a Gram-negative spore-former within the phylum Firmicutes.</title>
        <authorList>
            <person name="Watanabe M."/>
            <person name="Kojima H."/>
            <person name="Fukui M."/>
        </authorList>
    </citation>
    <scope>NUCLEOTIDE SEQUENCE [LARGE SCALE GENOMIC DNA]</scope>
    <source>
        <strain evidence="4">HC45</strain>
    </source>
</reference>
<dbReference type="GO" id="GO:0016491">
    <property type="term" value="F:oxidoreductase activity"/>
    <property type="evidence" value="ECO:0007669"/>
    <property type="project" value="UniProtKB-KW"/>
</dbReference>
<accession>A0A0K2SH38</accession>
<dbReference type="InterPro" id="IPR006076">
    <property type="entry name" value="FAD-dep_OxRdtase"/>
</dbReference>
<dbReference type="PANTHER" id="PTHR13847">
    <property type="entry name" value="SARCOSINE DEHYDROGENASE-RELATED"/>
    <property type="match status" value="1"/>
</dbReference>
<organism evidence="3 4">
    <name type="scientific">Limnochorda pilosa</name>
    <dbReference type="NCBI Taxonomy" id="1555112"/>
    <lineage>
        <taxon>Bacteria</taxon>
        <taxon>Bacillati</taxon>
        <taxon>Bacillota</taxon>
        <taxon>Limnochordia</taxon>
        <taxon>Limnochordales</taxon>
        <taxon>Limnochordaceae</taxon>
        <taxon>Limnochorda</taxon>
    </lineage>
</organism>
<dbReference type="Gene3D" id="3.50.50.60">
    <property type="entry name" value="FAD/NAD(P)-binding domain"/>
    <property type="match status" value="1"/>
</dbReference>
<dbReference type="KEGG" id="lpil:LIP_0282"/>
<dbReference type="Gene3D" id="3.30.9.10">
    <property type="entry name" value="D-Amino Acid Oxidase, subunit A, domain 2"/>
    <property type="match status" value="1"/>
</dbReference>
<evidence type="ECO:0000256" key="1">
    <source>
        <dbReference type="ARBA" id="ARBA00023002"/>
    </source>
</evidence>
<dbReference type="RefSeq" id="WP_068133328.1">
    <property type="nucleotide sequence ID" value="NZ_AP014924.1"/>
</dbReference>
<keyword evidence="1" id="KW-0560">Oxidoreductase</keyword>
<dbReference type="SUPFAM" id="SSF51905">
    <property type="entry name" value="FAD/NAD(P)-binding domain"/>
    <property type="match status" value="1"/>
</dbReference>
<name>A0A0K2SH38_LIMPI</name>
<evidence type="ECO:0000313" key="4">
    <source>
        <dbReference type="Proteomes" id="UP000065807"/>
    </source>
</evidence>
<dbReference type="Proteomes" id="UP000065807">
    <property type="component" value="Chromosome"/>
</dbReference>
<reference evidence="4" key="1">
    <citation type="submission" date="2015-07" db="EMBL/GenBank/DDBJ databases">
        <title>Complete genome sequence and phylogenetic analysis of Limnochorda pilosa.</title>
        <authorList>
            <person name="Watanabe M."/>
            <person name="Kojima H."/>
            <person name="Fukui M."/>
        </authorList>
    </citation>
    <scope>NUCLEOTIDE SEQUENCE [LARGE SCALE GENOMIC DNA]</scope>
    <source>
        <strain evidence="4">HC45</strain>
    </source>
</reference>
<dbReference type="EMBL" id="AP014924">
    <property type="protein sequence ID" value="BAS26139.1"/>
    <property type="molecule type" value="Genomic_DNA"/>
</dbReference>
<evidence type="ECO:0000259" key="2">
    <source>
        <dbReference type="Pfam" id="PF01266"/>
    </source>
</evidence>
<dbReference type="Pfam" id="PF01266">
    <property type="entry name" value="DAO"/>
    <property type="match status" value="1"/>
</dbReference>
<gene>
    <name evidence="3" type="ORF">LIP_0282</name>
</gene>
<dbReference type="PANTHER" id="PTHR13847:SF289">
    <property type="entry name" value="GLYCINE OXIDASE"/>
    <property type="match status" value="1"/>
</dbReference>
<sequence length="396" mass="40462">MNETSRAGRFDAAVVGGGVVGASAAYCLSRAGLRVVLIEAGAVASGASGAAAGMLGAQLEVEEPGPLLALALRGRRLFDTLVPALEEATGLSLGYRPEGIVRVALDEEGAQVLHATAKQQEALGLRARWVEAADLASVLGLPEPPRVEGAVLLEEDGQIEPEALTAALIASAPHLRLMLGRQAVSIRPAARGWSVDLAGGASVEADRVLLATGCGSGPLLSGLGVRLSVPPVKGEMLVLQGPTPLRRTVFGPGAYLVPKASGRLYLGATMEPGATDTAPSLAGSRMLLDGGVRLFDALWPGGAPGLRIAGWRVGLRPGSPDGLPILGPVPGHRGLFVATGHLRNGILLGPVSGWLLSAWMQGSDPLVALEEATGADLPPAAHLDDLAPFLPDRLAR</sequence>
<dbReference type="InterPro" id="IPR036188">
    <property type="entry name" value="FAD/NAD-bd_sf"/>
</dbReference>
<proteinExistence type="predicted"/>